<keyword evidence="3" id="KW-0503">Monooxygenase</keyword>
<keyword evidence="3" id="KW-0560">Oxidoreductase</keyword>
<name>A0ABV2J905_9HYPH</name>
<dbReference type="Pfam" id="PF00067">
    <property type="entry name" value="p450"/>
    <property type="match status" value="1"/>
</dbReference>
<accession>A0ABV2J905</accession>
<dbReference type="EMBL" id="JBEPMB010000016">
    <property type="protein sequence ID" value="MET3616269.1"/>
    <property type="molecule type" value="Genomic_DNA"/>
</dbReference>
<evidence type="ECO:0000313" key="4">
    <source>
        <dbReference type="EMBL" id="MET3616269.1"/>
    </source>
</evidence>
<comment type="similarity">
    <text evidence="2 3">Belongs to the cytochrome P450 family.</text>
</comment>
<dbReference type="Gene3D" id="1.10.630.10">
    <property type="entry name" value="Cytochrome P450"/>
    <property type="match status" value="1"/>
</dbReference>
<dbReference type="Proteomes" id="UP001549047">
    <property type="component" value="Unassembled WGS sequence"/>
</dbReference>
<organism evidence="4 5">
    <name type="scientific">Rhizobium aquaticum</name>
    <dbReference type="NCBI Taxonomy" id="1549636"/>
    <lineage>
        <taxon>Bacteria</taxon>
        <taxon>Pseudomonadati</taxon>
        <taxon>Pseudomonadota</taxon>
        <taxon>Alphaproteobacteria</taxon>
        <taxon>Hyphomicrobiales</taxon>
        <taxon>Rhizobiaceae</taxon>
        <taxon>Rhizobium/Agrobacterium group</taxon>
        <taxon>Rhizobium</taxon>
    </lineage>
</organism>
<keyword evidence="3" id="KW-0479">Metal-binding</keyword>
<comment type="cofactor">
    <cofactor evidence="1">
        <name>heme</name>
        <dbReference type="ChEBI" id="CHEBI:30413"/>
    </cofactor>
</comment>
<dbReference type="InterPro" id="IPR001128">
    <property type="entry name" value="Cyt_P450"/>
</dbReference>
<dbReference type="PANTHER" id="PTHR46696">
    <property type="entry name" value="P450, PUTATIVE (EUROFUNG)-RELATED"/>
    <property type="match status" value="1"/>
</dbReference>
<comment type="caution">
    <text evidence="4">The sequence shown here is derived from an EMBL/GenBank/DDBJ whole genome shotgun (WGS) entry which is preliminary data.</text>
</comment>
<dbReference type="InterPro" id="IPR036396">
    <property type="entry name" value="Cyt_P450_sf"/>
</dbReference>
<dbReference type="PRINTS" id="PR00359">
    <property type="entry name" value="BP450"/>
</dbReference>
<proteinExistence type="inferred from homology"/>
<evidence type="ECO:0000256" key="1">
    <source>
        <dbReference type="ARBA" id="ARBA00001971"/>
    </source>
</evidence>
<sequence>MTDNTPTALADPPTLDVDPFADEIVDNPHPFHEILRDAAPVVWVPLYNVYATGRHEEVRTIMSDWQRFSNEAGLGMSDIREPGSWRDPSPIAEVDPPRHTKVRQTLNRIISPKVLRQWREDFVEEAERVVLRAIEKSDIDAVADLIEPYLLKVLPDALGVDMPRDNFLLIGEMNFNQIGPNNERTKASVARAAGILPLYAHFASREAAKPSGFAEQIHQAEADGDFEPGTAGPHVRSFLRAGVDTTIAAIGHTLHQLARNPAAWSLARQDPAVMKVAFEEGMRIDTPSQVHFRLIVEDTELSGMLLKKERKIMAFPNSANTDPRRWNDPYKFDLERKVTGQHTAFGYGPHVCAGQMIARMEAESLLGALARHVERLELLIDNPKIRRNNVLHTLDTLPLRLVAA</sequence>
<evidence type="ECO:0000256" key="3">
    <source>
        <dbReference type="RuleBase" id="RU000461"/>
    </source>
</evidence>
<gene>
    <name evidence="4" type="ORF">ABID16_004618</name>
</gene>
<dbReference type="SUPFAM" id="SSF48264">
    <property type="entry name" value="Cytochrome P450"/>
    <property type="match status" value="1"/>
</dbReference>
<dbReference type="PANTHER" id="PTHR46696:SF1">
    <property type="entry name" value="CYTOCHROME P450 YJIB-RELATED"/>
    <property type="match status" value="1"/>
</dbReference>
<dbReference type="PROSITE" id="PS00086">
    <property type="entry name" value="CYTOCHROME_P450"/>
    <property type="match status" value="1"/>
</dbReference>
<dbReference type="InterPro" id="IPR017972">
    <property type="entry name" value="Cyt_P450_CS"/>
</dbReference>
<keyword evidence="3" id="KW-0349">Heme</keyword>
<reference evidence="4 5" key="1">
    <citation type="submission" date="2024-06" db="EMBL/GenBank/DDBJ databases">
        <title>Genomic Encyclopedia of Type Strains, Phase IV (KMG-IV): sequencing the most valuable type-strain genomes for metagenomic binning, comparative biology and taxonomic classification.</title>
        <authorList>
            <person name="Goeker M."/>
        </authorList>
    </citation>
    <scope>NUCLEOTIDE SEQUENCE [LARGE SCALE GENOMIC DNA]</scope>
    <source>
        <strain evidence="4 5">DSM 29780</strain>
    </source>
</reference>
<keyword evidence="3" id="KW-0408">Iron</keyword>
<evidence type="ECO:0000313" key="5">
    <source>
        <dbReference type="Proteomes" id="UP001549047"/>
    </source>
</evidence>
<protein>
    <submittedName>
        <fullName evidence="4">Cytochrome P450</fullName>
    </submittedName>
</protein>
<evidence type="ECO:0000256" key="2">
    <source>
        <dbReference type="ARBA" id="ARBA00010617"/>
    </source>
</evidence>
<keyword evidence="5" id="KW-1185">Reference proteome</keyword>
<dbReference type="RefSeq" id="WP_354558721.1">
    <property type="nucleotide sequence ID" value="NZ_JBEPMB010000016.1"/>
</dbReference>
<dbReference type="InterPro" id="IPR002397">
    <property type="entry name" value="Cyt_P450_B"/>
</dbReference>